<dbReference type="Proteomes" id="UP000199729">
    <property type="component" value="Chromosome"/>
</dbReference>
<dbReference type="GO" id="GO:0033743">
    <property type="term" value="F:peptide-methionine (R)-S-oxide reductase activity"/>
    <property type="evidence" value="ECO:0007669"/>
    <property type="project" value="UniProtKB-UniRule"/>
</dbReference>
<evidence type="ECO:0000256" key="3">
    <source>
        <dbReference type="ARBA" id="ARBA00022833"/>
    </source>
</evidence>
<keyword evidence="4 6" id="KW-0560">Oxidoreductase</keyword>
<dbReference type="Gene3D" id="2.170.150.20">
    <property type="entry name" value="Peptide methionine sulfoxide reductase"/>
    <property type="match status" value="1"/>
</dbReference>
<dbReference type="SUPFAM" id="SSF51316">
    <property type="entry name" value="Mss4-like"/>
    <property type="match status" value="1"/>
</dbReference>
<dbReference type="AlphaFoldDB" id="A0A221KGM9"/>
<dbReference type="PROSITE" id="PS51790">
    <property type="entry name" value="MSRB"/>
    <property type="match status" value="1"/>
</dbReference>
<feature type="active site" description="Nucleophile" evidence="6">
    <location>
        <position position="127"/>
    </location>
</feature>
<sequence length="145" mass="15908">MSHPHNDPQYPIQKSDAQWRAELTPVQYAVARQAATERAFTGSFWNHWASGRYTCVGCGTALFDSETKFDAGCGWPSYWAAIEDGRIERVIDRSHGMTRVEVRCAACGSHLGHVFDDGPAPTGERFCINSAAIHFAPIADAPPTP</sequence>
<dbReference type="NCBIfam" id="TIGR00357">
    <property type="entry name" value="peptide-methionine (R)-S-oxide reductase MsrB"/>
    <property type="match status" value="1"/>
</dbReference>
<name>A0A221KGM9_VITFI</name>
<evidence type="ECO:0000256" key="1">
    <source>
        <dbReference type="ARBA" id="ARBA00007174"/>
    </source>
</evidence>
<dbReference type="GO" id="GO:0030091">
    <property type="term" value="P:protein repair"/>
    <property type="evidence" value="ECO:0007669"/>
    <property type="project" value="InterPro"/>
</dbReference>
<dbReference type="Pfam" id="PF01641">
    <property type="entry name" value="SelR"/>
    <property type="match status" value="1"/>
</dbReference>
<dbReference type="HAMAP" id="MF_01400">
    <property type="entry name" value="MsrB"/>
    <property type="match status" value="1"/>
</dbReference>
<dbReference type="EC" id="1.8.4.12" evidence="6"/>
<dbReference type="GO" id="GO:0006979">
    <property type="term" value="P:response to oxidative stress"/>
    <property type="evidence" value="ECO:0007669"/>
    <property type="project" value="InterPro"/>
</dbReference>
<comment type="catalytic activity">
    <reaction evidence="5 6">
        <text>L-methionyl-[protein] + [thioredoxin]-disulfide + H2O = L-methionyl-(R)-S-oxide-[protein] + [thioredoxin]-dithiol</text>
        <dbReference type="Rhea" id="RHEA:24164"/>
        <dbReference type="Rhea" id="RHEA-COMP:10698"/>
        <dbReference type="Rhea" id="RHEA-COMP:10700"/>
        <dbReference type="Rhea" id="RHEA-COMP:12313"/>
        <dbReference type="Rhea" id="RHEA-COMP:12314"/>
        <dbReference type="ChEBI" id="CHEBI:15377"/>
        <dbReference type="ChEBI" id="CHEBI:16044"/>
        <dbReference type="ChEBI" id="CHEBI:29950"/>
        <dbReference type="ChEBI" id="CHEBI:45764"/>
        <dbReference type="ChEBI" id="CHEBI:50058"/>
        <dbReference type="EC" id="1.8.4.12"/>
    </reaction>
</comment>
<dbReference type="InterPro" id="IPR028427">
    <property type="entry name" value="Met_Sox_Rdtase_MsrB"/>
</dbReference>
<dbReference type="InterPro" id="IPR002579">
    <property type="entry name" value="Met_Sox_Rdtase_MsrB_dom"/>
</dbReference>
<dbReference type="KEGG" id="vff:VITFI_CDS2311"/>
<proteinExistence type="inferred from homology"/>
<evidence type="ECO:0000256" key="2">
    <source>
        <dbReference type="ARBA" id="ARBA00022723"/>
    </source>
</evidence>
<evidence type="ECO:0000256" key="5">
    <source>
        <dbReference type="ARBA" id="ARBA00048488"/>
    </source>
</evidence>
<feature type="binding site" evidence="6">
    <location>
        <position position="104"/>
    </location>
    <ligand>
        <name>Zn(2+)</name>
        <dbReference type="ChEBI" id="CHEBI:29105"/>
    </ligand>
</feature>
<evidence type="ECO:0000313" key="9">
    <source>
        <dbReference type="Proteomes" id="UP000199729"/>
    </source>
</evidence>
<dbReference type="GO" id="GO:0005737">
    <property type="term" value="C:cytoplasm"/>
    <property type="evidence" value="ECO:0007669"/>
    <property type="project" value="TreeGrafter"/>
</dbReference>
<evidence type="ECO:0000256" key="6">
    <source>
        <dbReference type="HAMAP-Rule" id="MF_01400"/>
    </source>
</evidence>
<feature type="domain" description="MsrB" evidence="7">
    <location>
        <begin position="16"/>
        <end position="138"/>
    </location>
</feature>
<evidence type="ECO:0000313" key="8">
    <source>
        <dbReference type="EMBL" id="ASM78089.1"/>
    </source>
</evidence>
<feature type="binding site" evidence="6">
    <location>
        <position position="107"/>
    </location>
    <ligand>
        <name>Zn(2+)</name>
        <dbReference type="ChEBI" id="CHEBI:29105"/>
    </ligand>
</feature>
<dbReference type="GO" id="GO:0008270">
    <property type="term" value="F:zinc ion binding"/>
    <property type="evidence" value="ECO:0007669"/>
    <property type="project" value="UniProtKB-UniRule"/>
</dbReference>
<evidence type="ECO:0000259" key="7">
    <source>
        <dbReference type="PROSITE" id="PS51790"/>
    </source>
</evidence>
<accession>A0A221KGM9</accession>
<feature type="binding site" evidence="6">
    <location>
        <position position="55"/>
    </location>
    <ligand>
        <name>Zn(2+)</name>
        <dbReference type="ChEBI" id="CHEBI:29105"/>
    </ligand>
</feature>
<dbReference type="FunFam" id="2.170.150.20:FF:000001">
    <property type="entry name" value="Peptide methionine sulfoxide reductase MsrB"/>
    <property type="match status" value="1"/>
</dbReference>
<organism evidence="8 9">
    <name type="scientific">Vitreoscilla filiformis</name>
    <dbReference type="NCBI Taxonomy" id="63"/>
    <lineage>
        <taxon>Bacteria</taxon>
        <taxon>Pseudomonadati</taxon>
        <taxon>Pseudomonadota</taxon>
        <taxon>Betaproteobacteria</taxon>
        <taxon>Neisseriales</taxon>
        <taxon>Neisseriaceae</taxon>
        <taxon>Vitreoscilla</taxon>
    </lineage>
</organism>
<evidence type="ECO:0000256" key="4">
    <source>
        <dbReference type="ARBA" id="ARBA00023002"/>
    </source>
</evidence>
<comment type="similarity">
    <text evidence="1 6">Belongs to the MsrB Met sulfoxide reductase family.</text>
</comment>
<keyword evidence="9" id="KW-1185">Reference proteome</keyword>
<keyword evidence="3 6" id="KW-0862">Zinc</keyword>
<gene>
    <name evidence="6" type="primary">msrB</name>
    <name evidence="8" type="ORF">VITFI_CDS2311</name>
</gene>
<keyword evidence="2 6" id="KW-0479">Metal-binding</keyword>
<comment type="cofactor">
    <cofactor evidence="6">
        <name>Zn(2+)</name>
        <dbReference type="ChEBI" id="CHEBI:29105"/>
    </cofactor>
    <text evidence="6">Binds 1 zinc ion per subunit. The zinc ion is important for the structural integrity of the protein.</text>
</comment>
<protein>
    <recommendedName>
        <fullName evidence="6">Peptide methionine sulfoxide reductase MsrB</fullName>
        <ecNumber evidence="6">1.8.4.12</ecNumber>
    </recommendedName>
    <alternativeName>
        <fullName evidence="6">Peptide-methionine (R)-S-oxide reductase</fullName>
    </alternativeName>
</protein>
<dbReference type="PANTHER" id="PTHR10173">
    <property type="entry name" value="METHIONINE SULFOXIDE REDUCTASE"/>
    <property type="match status" value="1"/>
</dbReference>
<feature type="binding site" evidence="6">
    <location>
        <position position="58"/>
    </location>
    <ligand>
        <name>Zn(2+)</name>
        <dbReference type="ChEBI" id="CHEBI:29105"/>
    </ligand>
</feature>
<dbReference type="PANTHER" id="PTHR10173:SF52">
    <property type="entry name" value="METHIONINE-R-SULFOXIDE REDUCTASE B1"/>
    <property type="match status" value="1"/>
</dbReference>
<reference evidence="8 9" key="1">
    <citation type="submission" date="2017-07" db="EMBL/GenBank/DDBJ databases">
        <title>Complete Genome Sequence of the cosmetic ferment Vitreoscilla filiformis (ATCC15551).</title>
        <authorList>
            <person name="Contreras S."/>
            <person name="Sagory-Zalkind P."/>
            <person name="Blanquart H."/>
            <person name="Iltis A."/>
            <person name="Morand S.C."/>
        </authorList>
    </citation>
    <scope>NUCLEOTIDE SEQUENCE [LARGE SCALE GENOMIC DNA]</scope>
    <source>
        <strain evidence="8 9">ATCC 15551</strain>
    </source>
</reference>
<dbReference type="RefSeq" id="WP_089417070.1">
    <property type="nucleotide sequence ID" value="NZ_CP022423.1"/>
</dbReference>
<dbReference type="OrthoDB" id="9785497at2"/>
<dbReference type="EMBL" id="CP022423">
    <property type="protein sequence ID" value="ASM78089.1"/>
    <property type="molecule type" value="Genomic_DNA"/>
</dbReference>
<dbReference type="InterPro" id="IPR011057">
    <property type="entry name" value="Mss4-like_sf"/>
</dbReference>